<dbReference type="InterPro" id="IPR023214">
    <property type="entry name" value="HAD_sf"/>
</dbReference>
<dbReference type="GeneID" id="17327006"/>
<dbReference type="RefSeq" id="XP_005719288.1">
    <property type="nucleotide sequence ID" value="XM_005719231.1"/>
</dbReference>
<keyword evidence="2" id="KW-0479">Metal-binding</keyword>
<dbReference type="PANTHER" id="PTHR46193">
    <property type="entry name" value="6-PHOSPHOGLUCONATE PHOSPHATASE"/>
    <property type="match status" value="1"/>
</dbReference>
<dbReference type="Pfam" id="PF13419">
    <property type="entry name" value="HAD_2"/>
    <property type="match status" value="1"/>
</dbReference>
<dbReference type="InterPro" id="IPR023198">
    <property type="entry name" value="PGP-like_dom2"/>
</dbReference>
<dbReference type="OrthoDB" id="273823at2759"/>
<sequence length="235" mass="25046">MDGVLCDSELPSRHAAVALFDQFYNVSVSADDFSPFTGTGEANFLAGVAALYRVPAFDPDEAKARFFDIYTSREYIADLAPFPGVVSLVQRVKALGLKVAVASAADRVKVDANLNAIGLPPETFNFITSSDFIPNKKPAPDVFLAAANGLNVRPDRCVVIEDAIAGVQAAKAAGMRCIAVSTSLPSDLLEKEAPDVIRGEPALIEIRDIFGEDIFENLDLDRLAGKAPTSAQEQA</sequence>
<dbReference type="GO" id="GO:0016787">
    <property type="term" value="F:hydrolase activity"/>
    <property type="evidence" value="ECO:0007669"/>
    <property type="project" value="UniProtKB-KW"/>
</dbReference>
<dbReference type="GO" id="GO:0046872">
    <property type="term" value="F:metal ion binding"/>
    <property type="evidence" value="ECO:0007669"/>
    <property type="project" value="UniProtKB-KW"/>
</dbReference>
<accession>R7QLK1</accession>
<keyword evidence="5" id="KW-0378">Hydrolase</keyword>
<dbReference type="OMA" id="EAGMRCI"/>
<dbReference type="AlphaFoldDB" id="R7QLK1"/>
<reference evidence="6" key="1">
    <citation type="journal article" date="2013" name="Proc. Natl. Acad. Sci. U.S.A.">
        <title>Genome structure and metabolic features in the red seaweed Chondrus crispus shed light on evolution of the Archaeplastida.</title>
        <authorList>
            <person name="Collen J."/>
            <person name="Porcel B."/>
            <person name="Carre W."/>
            <person name="Ball S.G."/>
            <person name="Chaparro C."/>
            <person name="Tonon T."/>
            <person name="Barbeyron T."/>
            <person name="Michel G."/>
            <person name="Noel B."/>
            <person name="Valentin K."/>
            <person name="Elias M."/>
            <person name="Artiguenave F."/>
            <person name="Arun A."/>
            <person name="Aury J.M."/>
            <person name="Barbosa-Neto J.F."/>
            <person name="Bothwell J.H."/>
            <person name="Bouget F.Y."/>
            <person name="Brillet L."/>
            <person name="Cabello-Hurtado F."/>
            <person name="Capella-Gutierrez S."/>
            <person name="Charrier B."/>
            <person name="Cladiere L."/>
            <person name="Cock J.M."/>
            <person name="Coelho S.M."/>
            <person name="Colleoni C."/>
            <person name="Czjzek M."/>
            <person name="Da Silva C."/>
            <person name="Delage L."/>
            <person name="Denoeud F."/>
            <person name="Deschamps P."/>
            <person name="Dittami S.M."/>
            <person name="Gabaldon T."/>
            <person name="Gachon C.M."/>
            <person name="Groisillier A."/>
            <person name="Herve C."/>
            <person name="Jabbari K."/>
            <person name="Katinka M."/>
            <person name="Kloareg B."/>
            <person name="Kowalczyk N."/>
            <person name="Labadie K."/>
            <person name="Leblanc C."/>
            <person name="Lopez P.J."/>
            <person name="McLachlan D.H."/>
            <person name="Meslet-Cladiere L."/>
            <person name="Moustafa A."/>
            <person name="Nehr Z."/>
            <person name="Nyvall Collen P."/>
            <person name="Panaud O."/>
            <person name="Partensky F."/>
            <person name="Poulain J."/>
            <person name="Rensing S.A."/>
            <person name="Rousvoal S."/>
            <person name="Samson G."/>
            <person name="Symeonidi A."/>
            <person name="Weissenbach J."/>
            <person name="Zambounis A."/>
            <person name="Wincker P."/>
            <person name="Boyen C."/>
        </authorList>
    </citation>
    <scope>NUCLEOTIDE SEQUENCE [LARGE SCALE GENOMIC DNA]</scope>
    <source>
        <strain evidence="6">cv. Stackhouse</strain>
    </source>
</reference>
<dbReference type="Proteomes" id="UP000012073">
    <property type="component" value="Unassembled WGS sequence"/>
</dbReference>
<dbReference type="InterPro" id="IPR006439">
    <property type="entry name" value="HAD-SF_hydro_IA"/>
</dbReference>
<evidence type="ECO:0000313" key="5">
    <source>
        <dbReference type="EMBL" id="CDF39377.1"/>
    </source>
</evidence>
<dbReference type="PhylomeDB" id="R7QLK1"/>
<protein>
    <submittedName>
        <fullName evidence="5">HAD-superfamily hydrolase</fullName>
    </submittedName>
</protein>
<dbReference type="KEGG" id="ccp:CHC_T00008946001"/>
<dbReference type="PANTHER" id="PTHR46193:SF18">
    <property type="entry name" value="HEXITOL PHOSPHATASE B"/>
    <property type="match status" value="1"/>
</dbReference>
<dbReference type="InterPro" id="IPR036412">
    <property type="entry name" value="HAD-like_sf"/>
</dbReference>
<dbReference type="InterPro" id="IPR041492">
    <property type="entry name" value="HAD_2"/>
</dbReference>
<evidence type="ECO:0000256" key="3">
    <source>
        <dbReference type="ARBA" id="ARBA00022842"/>
    </source>
</evidence>
<keyword evidence="4" id="KW-0119">Carbohydrate metabolism</keyword>
<proteinExistence type="predicted"/>
<dbReference type="STRING" id="2769.R7QLK1"/>
<dbReference type="NCBIfam" id="TIGR01509">
    <property type="entry name" value="HAD-SF-IA-v3"/>
    <property type="match status" value="1"/>
</dbReference>
<organism evidence="5 6">
    <name type="scientific">Chondrus crispus</name>
    <name type="common">Carrageen Irish moss</name>
    <name type="synonym">Polymorpha crispa</name>
    <dbReference type="NCBI Taxonomy" id="2769"/>
    <lineage>
        <taxon>Eukaryota</taxon>
        <taxon>Rhodophyta</taxon>
        <taxon>Florideophyceae</taxon>
        <taxon>Rhodymeniophycidae</taxon>
        <taxon>Gigartinales</taxon>
        <taxon>Gigartinaceae</taxon>
        <taxon>Chondrus</taxon>
    </lineage>
</organism>
<dbReference type="InterPro" id="IPR051600">
    <property type="entry name" value="Beta-PGM-like"/>
</dbReference>
<dbReference type="SUPFAM" id="SSF56784">
    <property type="entry name" value="HAD-like"/>
    <property type="match status" value="1"/>
</dbReference>
<name>R7QLK1_CHOCR</name>
<dbReference type="Gramene" id="CDF39377">
    <property type="protein sequence ID" value="CDF39377"/>
    <property type="gene ID" value="CHC_T00008946001"/>
</dbReference>
<comment type="cofactor">
    <cofactor evidence="1">
        <name>Mg(2+)</name>
        <dbReference type="ChEBI" id="CHEBI:18420"/>
    </cofactor>
</comment>
<evidence type="ECO:0000256" key="1">
    <source>
        <dbReference type="ARBA" id="ARBA00001946"/>
    </source>
</evidence>
<dbReference type="CDD" id="cd07505">
    <property type="entry name" value="HAD_BPGM-like"/>
    <property type="match status" value="1"/>
</dbReference>
<evidence type="ECO:0000256" key="4">
    <source>
        <dbReference type="ARBA" id="ARBA00023277"/>
    </source>
</evidence>
<dbReference type="EMBL" id="HG002024">
    <property type="protein sequence ID" value="CDF39377.1"/>
    <property type="molecule type" value="Genomic_DNA"/>
</dbReference>
<keyword evidence="6" id="KW-1185">Reference proteome</keyword>
<evidence type="ECO:0000256" key="2">
    <source>
        <dbReference type="ARBA" id="ARBA00022723"/>
    </source>
</evidence>
<gene>
    <name evidence="5" type="ORF">CHC_T00008946001</name>
</gene>
<dbReference type="Gene3D" id="1.10.150.240">
    <property type="entry name" value="Putative phosphatase, domain 2"/>
    <property type="match status" value="1"/>
</dbReference>
<keyword evidence="3" id="KW-0460">Magnesium</keyword>
<dbReference type="Gene3D" id="3.40.50.1000">
    <property type="entry name" value="HAD superfamily/HAD-like"/>
    <property type="match status" value="1"/>
</dbReference>
<evidence type="ECO:0000313" key="6">
    <source>
        <dbReference type="Proteomes" id="UP000012073"/>
    </source>
</evidence>